<reference evidence="1 2" key="1">
    <citation type="submission" date="2016-03" db="EMBL/GenBank/DDBJ databases">
        <title>Sequencing of Lactobacillus Species from Commercial Turkeys.</title>
        <authorList>
            <person name="Johnson T.J."/>
            <person name="Youmans B.P."/>
            <person name="Case K.A."/>
        </authorList>
    </citation>
    <scope>NUCLEOTIDE SEQUENCE [LARGE SCALE GENOMIC DNA]</scope>
    <source>
        <strain evidence="1 2">UMNLA1</strain>
    </source>
</reference>
<name>A0A226R8L2_9LACO</name>
<protein>
    <submittedName>
        <fullName evidence="1">Uncharacterized protein</fullName>
    </submittedName>
</protein>
<evidence type="ECO:0000313" key="1">
    <source>
        <dbReference type="EMBL" id="OXS40255.1"/>
    </source>
</evidence>
<accession>A0A226R8L2</accession>
<evidence type="ECO:0000313" key="2">
    <source>
        <dbReference type="Proteomes" id="UP000215261"/>
    </source>
</evidence>
<proteinExistence type="predicted"/>
<dbReference type="RefSeq" id="WP_089145075.1">
    <property type="nucleotide sequence ID" value="NZ_LUGD01000061.1"/>
</dbReference>
<dbReference type="AlphaFoldDB" id="A0A226R8L2"/>
<organism evidence="1 2">
    <name type="scientific">Ligilactobacillus agilis</name>
    <dbReference type="NCBI Taxonomy" id="1601"/>
    <lineage>
        <taxon>Bacteria</taxon>
        <taxon>Bacillati</taxon>
        <taxon>Bacillota</taxon>
        <taxon>Bacilli</taxon>
        <taxon>Lactobacillales</taxon>
        <taxon>Lactobacillaceae</taxon>
        <taxon>Ligilactobacillus</taxon>
    </lineage>
</organism>
<sequence length="140" mass="17078">MDLEELERILAADTRKPEYGPGRKSLNRMQVKVKYYPPTRLRHLVLLTLEERRQTYRGYYEVPLEFTEDEALDFLLKHAISYQVDFKALSEEVGKWHAKELIAKRVYRALLKVYPEYRYTITERQKQELAWYRLQKKRKH</sequence>
<comment type="caution">
    <text evidence="1">The sequence shown here is derived from an EMBL/GenBank/DDBJ whole genome shotgun (WGS) entry which is preliminary data.</text>
</comment>
<gene>
    <name evidence="1" type="ORF">AYP69_05320</name>
</gene>
<dbReference type="Proteomes" id="UP000215261">
    <property type="component" value="Unassembled WGS sequence"/>
</dbReference>
<dbReference type="EMBL" id="LUGO01000047">
    <property type="protein sequence ID" value="OXS40255.1"/>
    <property type="molecule type" value="Genomic_DNA"/>
</dbReference>